<proteinExistence type="predicted"/>
<comment type="caution">
    <text evidence="1">The sequence shown here is derived from an EMBL/GenBank/DDBJ whole genome shotgun (WGS) entry which is preliminary data.</text>
</comment>
<name>A0AAP0KZK4_9MAGN</name>
<gene>
    <name evidence="1" type="ORF">Syun_006225</name>
</gene>
<reference evidence="1 2" key="1">
    <citation type="submission" date="2024-01" db="EMBL/GenBank/DDBJ databases">
        <title>Genome assemblies of Stephania.</title>
        <authorList>
            <person name="Yang L."/>
        </authorList>
    </citation>
    <scope>NUCLEOTIDE SEQUENCE [LARGE SCALE GENOMIC DNA]</scope>
    <source>
        <strain evidence="1">YNDBR</strain>
        <tissue evidence="1">Leaf</tissue>
    </source>
</reference>
<sequence length="500" mass="56497">MLIHEENKECNSLVPSLLLKQSKNMLSSTPAFGFLGQFFFSLLRCAFKEVNATTIFSTLKIHQDLESEDSRRSLWWFLGDQERVQFEGGVLQDLGVTIQRIVVVGMPLVTNRSWFLSMNSELYISFNLTTSARGSQSLLRVEGSQLLLKKLVFEIEEEVQKSTRGLQSLLRKEVDFRDKRCAAVLADISSSTLVHEGVAVAPEGKKLIFEIEEEVQQSTRGLQSLLRKEVDFRDRRRGAAVLAAISSSTLVHEGVAVALKGKKLIFEIEEEVHEGVAVAPEGEGSHLLLKKLIFEIEEEVHEGVAVSPEGEGSQLLLKMLIFEIEELMQQVVVAPQGEGSKLLLKKLIFEIEELVQKSTRGLQSLLRKEVDFRDRRRGAAVLAAISSSTLVDEGVAVAPEGILIEVDEGVAVAPEGGHSLLLKKLIFEIEEEVQQTAKEREEDQKIRWKLMKLWTELFKFAYYLQGFFHFLFRVFAGAFDNFIEHDTCELKKQFPYHIDE</sequence>
<evidence type="ECO:0000313" key="1">
    <source>
        <dbReference type="EMBL" id="KAK9159884.1"/>
    </source>
</evidence>
<dbReference type="EMBL" id="JBBNAF010000003">
    <property type="protein sequence ID" value="KAK9159884.1"/>
    <property type="molecule type" value="Genomic_DNA"/>
</dbReference>
<accession>A0AAP0KZK4</accession>
<organism evidence="1 2">
    <name type="scientific">Stephania yunnanensis</name>
    <dbReference type="NCBI Taxonomy" id="152371"/>
    <lineage>
        <taxon>Eukaryota</taxon>
        <taxon>Viridiplantae</taxon>
        <taxon>Streptophyta</taxon>
        <taxon>Embryophyta</taxon>
        <taxon>Tracheophyta</taxon>
        <taxon>Spermatophyta</taxon>
        <taxon>Magnoliopsida</taxon>
        <taxon>Ranunculales</taxon>
        <taxon>Menispermaceae</taxon>
        <taxon>Menispermoideae</taxon>
        <taxon>Cissampelideae</taxon>
        <taxon>Stephania</taxon>
    </lineage>
</organism>
<evidence type="ECO:0000313" key="2">
    <source>
        <dbReference type="Proteomes" id="UP001420932"/>
    </source>
</evidence>
<protein>
    <submittedName>
        <fullName evidence="1">Uncharacterized protein</fullName>
    </submittedName>
</protein>
<keyword evidence="2" id="KW-1185">Reference proteome</keyword>
<dbReference type="Proteomes" id="UP001420932">
    <property type="component" value="Unassembled WGS sequence"/>
</dbReference>
<dbReference type="AlphaFoldDB" id="A0AAP0KZK4"/>